<dbReference type="Gene3D" id="1.10.150.130">
    <property type="match status" value="1"/>
</dbReference>
<sequence length="503" mass="55516">MIAGPTAMKTITTLYPVTSAVTSLAVPLRPTTRLAKPYRYRRNGIYYLRLRETGSTTQATSVSLKTTDRKAAMDASRRLAETIKAFHLDHPEATWSELREHLLWVAEELLSSAHEVHSLRDWGDLYEDVRTNLSEIAATMPLSVNQHDHIAKARQVMSAAQERLQGDSVPLVEIIRDLEGMPETRLKHVSGVPLPLSVIAAPMTFEVLSGLYMADRAGEQKASTLSSTKFTHGVLCTELGALDLRMHTRADLVALRDRLATTRKPSTVNQMLMKLSAVLNWSVENGHLEKSYDKKLKFTKGTESTRKAFSQDQIGSLMAYANKLPETTWKRWLLGLGIITGGRLNEISQLSVSDIQTLESGIVVIHINEVGEGKSIKNKRSERLVPLTDGAYGFDLQAFLRYVETCKESGNDSLAQFGYRSAGEWVNQQAIPQALGESYIRGLVFHSLRHSLASLMQAKGVPTTHAQAVMGHASGTITFDTYGSGVPVAVIAEMLVKAFSLIK</sequence>
<dbReference type="InterPro" id="IPR050090">
    <property type="entry name" value="Tyrosine_recombinase_XerCD"/>
</dbReference>
<dbReference type="InterPro" id="IPR010998">
    <property type="entry name" value="Integrase_recombinase_N"/>
</dbReference>
<evidence type="ECO:0000313" key="6">
    <source>
        <dbReference type="EMBL" id="SDU08990.1"/>
    </source>
</evidence>
<evidence type="ECO:0000259" key="5">
    <source>
        <dbReference type="PROSITE" id="PS51898"/>
    </source>
</evidence>
<keyword evidence="2" id="KW-0229">DNA integration</keyword>
<dbReference type="GO" id="GO:0006310">
    <property type="term" value="P:DNA recombination"/>
    <property type="evidence" value="ECO:0007669"/>
    <property type="project" value="UniProtKB-KW"/>
</dbReference>
<keyword evidence="3" id="KW-0238">DNA-binding</keyword>
<gene>
    <name evidence="6" type="ORF">SAMN04490197_2728</name>
</gene>
<dbReference type="GO" id="GO:0015074">
    <property type="term" value="P:DNA integration"/>
    <property type="evidence" value="ECO:0007669"/>
    <property type="project" value="UniProtKB-KW"/>
</dbReference>
<dbReference type="Gene3D" id="1.10.443.10">
    <property type="entry name" value="Intergrase catalytic core"/>
    <property type="match status" value="1"/>
</dbReference>
<dbReference type="InterPro" id="IPR011010">
    <property type="entry name" value="DNA_brk_join_enz"/>
</dbReference>
<dbReference type="GO" id="GO:0003677">
    <property type="term" value="F:DNA binding"/>
    <property type="evidence" value="ECO:0007669"/>
    <property type="project" value="UniProtKB-KW"/>
</dbReference>
<protein>
    <submittedName>
        <fullName evidence="6">Site-specific recombinase XerD</fullName>
    </submittedName>
</protein>
<evidence type="ECO:0000313" key="7">
    <source>
        <dbReference type="Proteomes" id="UP000183653"/>
    </source>
</evidence>
<comment type="similarity">
    <text evidence="1">Belongs to the 'phage' integrase family.</text>
</comment>
<name>A0A8B3XY89_9PSED</name>
<keyword evidence="7" id="KW-1185">Reference proteome</keyword>
<organism evidence="6 7">
    <name type="scientific">Pseudomonas orientalis</name>
    <dbReference type="NCBI Taxonomy" id="76758"/>
    <lineage>
        <taxon>Bacteria</taxon>
        <taxon>Pseudomonadati</taxon>
        <taxon>Pseudomonadota</taxon>
        <taxon>Gammaproteobacteria</taxon>
        <taxon>Pseudomonadales</taxon>
        <taxon>Pseudomonadaceae</taxon>
        <taxon>Pseudomonas</taxon>
    </lineage>
</organism>
<evidence type="ECO:0000256" key="4">
    <source>
        <dbReference type="ARBA" id="ARBA00023172"/>
    </source>
</evidence>
<dbReference type="Pfam" id="PF00589">
    <property type="entry name" value="Phage_integrase"/>
    <property type="match status" value="1"/>
</dbReference>
<proteinExistence type="inferred from homology"/>
<dbReference type="PROSITE" id="PS51898">
    <property type="entry name" value="TYR_RECOMBINASE"/>
    <property type="match status" value="1"/>
</dbReference>
<evidence type="ECO:0000256" key="2">
    <source>
        <dbReference type="ARBA" id="ARBA00022908"/>
    </source>
</evidence>
<dbReference type="PANTHER" id="PTHR30349:SF41">
    <property type="entry name" value="INTEGRASE_RECOMBINASE PROTEIN MJ0367-RELATED"/>
    <property type="match status" value="1"/>
</dbReference>
<evidence type="ECO:0000256" key="3">
    <source>
        <dbReference type="ARBA" id="ARBA00023125"/>
    </source>
</evidence>
<keyword evidence="4" id="KW-0233">DNA recombination</keyword>
<dbReference type="InterPro" id="IPR013762">
    <property type="entry name" value="Integrase-like_cat_sf"/>
</dbReference>
<dbReference type="InterPro" id="IPR002104">
    <property type="entry name" value="Integrase_catalytic"/>
</dbReference>
<dbReference type="SUPFAM" id="SSF56349">
    <property type="entry name" value="DNA breaking-rejoining enzymes"/>
    <property type="match status" value="1"/>
</dbReference>
<dbReference type="AlphaFoldDB" id="A0A8B3XY89"/>
<dbReference type="PANTHER" id="PTHR30349">
    <property type="entry name" value="PHAGE INTEGRASE-RELATED"/>
    <property type="match status" value="1"/>
</dbReference>
<reference evidence="6 7" key="1">
    <citation type="submission" date="2016-10" db="EMBL/GenBank/DDBJ databases">
        <authorList>
            <person name="Varghese N."/>
            <person name="Submissions S."/>
        </authorList>
    </citation>
    <scope>NUCLEOTIDE SEQUENCE [LARGE SCALE GENOMIC DNA]</scope>
    <source>
        <strain evidence="6 7">BS2775</strain>
    </source>
</reference>
<evidence type="ECO:0000256" key="1">
    <source>
        <dbReference type="ARBA" id="ARBA00008857"/>
    </source>
</evidence>
<dbReference type="Proteomes" id="UP000183653">
    <property type="component" value="Chromosome I"/>
</dbReference>
<accession>A0A8B3XY89</accession>
<feature type="domain" description="Tyr recombinase" evidence="5">
    <location>
        <begin position="304"/>
        <end position="500"/>
    </location>
</feature>
<dbReference type="EMBL" id="LT629782">
    <property type="protein sequence ID" value="SDU08990.1"/>
    <property type="molecule type" value="Genomic_DNA"/>
</dbReference>